<sequence length="78" mass="8605">MAGDEPIILDSARKHGVEDDDTLHALRHHVRALAMDENMTMVIGPARDAQLLEVGFVESAQGDMLVIHMPARDKFLKG</sequence>
<dbReference type="AlphaFoldDB" id="A0A329QZC6"/>
<dbReference type="OrthoDB" id="3577648at2"/>
<dbReference type="EMBL" id="QMIG01000003">
    <property type="protein sequence ID" value="RAW17641.1"/>
    <property type="molecule type" value="Genomic_DNA"/>
</dbReference>
<proteinExistence type="predicted"/>
<organism evidence="1 2">
    <name type="scientific">Phytoactinopolyspora halophila</name>
    <dbReference type="NCBI Taxonomy" id="1981511"/>
    <lineage>
        <taxon>Bacteria</taxon>
        <taxon>Bacillati</taxon>
        <taxon>Actinomycetota</taxon>
        <taxon>Actinomycetes</taxon>
        <taxon>Jiangellales</taxon>
        <taxon>Jiangellaceae</taxon>
        <taxon>Phytoactinopolyspora</taxon>
    </lineage>
</organism>
<gene>
    <name evidence="1" type="ORF">DPM12_06580</name>
</gene>
<reference evidence="1 2" key="1">
    <citation type="submission" date="2018-06" db="EMBL/GenBank/DDBJ databases">
        <title>Phytoactinopolyspora halophila sp. nov., a novel halophilic actinomycete isolated from a saline soil in China.</title>
        <authorList>
            <person name="Tang S.-K."/>
        </authorList>
    </citation>
    <scope>NUCLEOTIDE SEQUENCE [LARGE SCALE GENOMIC DNA]</scope>
    <source>
        <strain evidence="1 2">YIM 96934</strain>
    </source>
</reference>
<protein>
    <submittedName>
        <fullName evidence="1">Uncharacterized protein</fullName>
    </submittedName>
</protein>
<evidence type="ECO:0000313" key="2">
    <source>
        <dbReference type="Proteomes" id="UP000250462"/>
    </source>
</evidence>
<comment type="caution">
    <text evidence="1">The sequence shown here is derived from an EMBL/GenBank/DDBJ whole genome shotgun (WGS) entry which is preliminary data.</text>
</comment>
<evidence type="ECO:0000313" key="1">
    <source>
        <dbReference type="EMBL" id="RAW17641.1"/>
    </source>
</evidence>
<dbReference type="Proteomes" id="UP000250462">
    <property type="component" value="Unassembled WGS sequence"/>
</dbReference>
<dbReference type="RefSeq" id="WP_112257459.1">
    <property type="nucleotide sequence ID" value="NZ_QMIG01000003.1"/>
</dbReference>
<name>A0A329QZC6_9ACTN</name>
<accession>A0A329QZC6</accession>
<keyword evidence="2" id="KW-1185">Reference proteome</keyword>